<evidence type="ECO:0000313" key="2">
    <source>
        <dbReference type="Proteomes" id="UP000002555"/>
    </source>
</evidence>
<dbReference type="KEGG" id="vg:2658165"/>
<reference evidence="1 2" key="1">
    <citation type="journal article" date="2001" name="J. Bacteriol.">
        <title>Phylogeny of the major head and tail genes of the wide-ranging T4-type bacteriophages.</title>
        <authorList>
            <person name="Tetart F."/>
            <person name="Desplats C."/>
            <person name="Kutateladze M."/>
            <person name="Monod C."/>
            <person name="Ackermann H.W."/>
            <person name="Krisch H.M."/>
        </authorList>
    </citation>
    <scope>NUCLEOTIDE SEQUENCE</scope>
</reference>
<gene>
    <name evidence="1" type="ORF">Aeh1hmmORF04c</name>
</gene>
<dbReference type="Proteomes" id="UP000002555">
    <property type="component" value="Segment"/>
</dbReference>
<dbReference type="EMBL" id="AY266303">
    <property type="protein sequence ID" value="AAQ17935.1"/>
    <property type="molecule type" value="Genomic_DNA"/>
</dbReference>
<protein>
    <submittedName>
        <fullName evidence="1">Uncharacterized protein</fullName>
    </submittedName>
</protein>
<name>Q76YG0_9CAUD</name>
<organism evidence="1 2">
    <name type="scientific">Aeromonas phage Aeh1</name>
    <dbReference type="NCBI Taxonomy" id="2880362"/>
    <lineage>
        <taxon>Viruses</taxon>
        <taxon>Duplodnaviria</taxon>
        <taxon>Heunggongvirae</taxon>
        <taxon>Uroviricota</taxon>
        <taxon>Caudoviricetes</taxon>
        <taxon>Pantevenvirales</taxon>
        <taxon>Straboviridae</taxon>
        <taxon>Cinqassovirus</taxon>
        <taxon>Cinqassovirus aeh1</taxon>
    </lineage>
</organism>
<keyword evidence="2" id="KW-1185">Reference proteome</keyword>
<evidence type="ECO:0000313" key="1">
    <source>
        <dbReference type="EMBL" id="AAQ17935.1"/>
    </source>
</evidence>
<dbReference type="RefSeq" id="NP_944163.1">
    <property type="nucleotide sequence ID" value="NC_005260.1"/>
</dbReference>
<accession>Q76YG0</accession>
<sequence>MSYRSLMRIYFVFFNEINKLARYARNLTMFDFWS</sequence>
<proteinExistence type="predicted"/>